<gene>
    <name evidence="2" type="ORF">GCM10009827_069340</name>
</gene>
<proteinExistence type="predicted"/>
<evidence type="ECO:0000259" key="1">
    <source>
        <dbReference type="SMART" id="SM00937"/>
    </source>
</evidence>
<sequence>MRDRLADVTALLAMALAEDDTAVLADLAGELAALGDAVAAVQVRMRLDGAYDTHGAVVLVRAAAPDDPASTALAEALLRMYRQWADLHGLPTEVVTEHHASVAGLREATLVLAAPYAYGLLRGEDGRHAMTAADPFDHGRTRTGHALVEVSPLAQDDDPVALADEDLRVDLYCVRGPSRAGETRSTLHIRHLPTGIGVGLPYDRRARHRKAEAIRIIRSRLLVARGAPRDVRGYTAPSDFDGAARRPSP</sequence>
<dbReference type="SMART" id="SM00937">
    <property type="entry name" value="PCRF"/>
    <property type="match status" value="1"/>
</dbReference>
<evidence type="ECO:0000313" key="2">
    <source>
        <dbReference type="EMBL" id="GAA1540121.1"/>
    </source>
</evidence>
<dbReference type="SUPFAM" id="SSF75620">
    <property type="entry name" value="Release factor"/>
    <property type="match status" value="1"/>
</dbReference>
<protein>
    <recommendedName>
        <fullName evidence="1">Peptide chain release factor domain-containing protein</fullName>
    </recommendedName>
</protein>
<dbReference type="PANTHER" id="PTHR43116:SF3">
    <property type="entry name" value="CLASS I PEPTIDE CHAIN RELEASE FACTOR"/>
    <property type="match status" value="1"/>
</dbReference>
<accession>A0ABN2BFJ4</accession>
<feature type="domain" description="Peptide chain release factor" evidence="1">
    <location>
        <begin position="13"/>
        <end position="124"/>
    </location>
</feature>
<organism evidence="2 3">
    <name type="scientific">Dactylosporangium maewongense</name>
    <dbReference type="NCBI Taxonomy" id="634393"/>
    <lineage>
        <taxon>Bacteria</taxon>
        <taxon>Bacillati</taxon>
        <taxon>Actinomycetota</taxon>
        <taxon>Actinomycetes</taxon>
        <taxon>Micromonosporales</taxon>
        <taxon>Micromonosporaceae</taxon>
        <taxon>Dactylosporangium</taxon>
    </lineage>
</organism>
<keyword evidence="3" id="KW-1185">Reference proteome</keyword>
<dbReference type="Gene3D" id="3.30.160.20">
    <property type="match status" value="1"/>
</dbReference>
<dbReference type="Gene3D" id="3.30.70.1660">
    <property type="match status" value="1"/>
</dbReference>
<dbReference type="InterPro" id="IPR005139">
    <property type="entry name" value="PCRF"/>
</dbReference>
<name>A0ABN2BFJ4_9ACTN</name>
<dbReference type="Pfam" id="PF03462">
    <property type="entry name" value="PCRF"/>
    <property type="match status" value="1"/>
</dbReference>
<evidence type="ECO:0000313" key="3">
    <source>
        <dbReference type="Proteomes" id="UP001501470"/>
    </source>
</evidence>
<dbReference type="PANTHER" id="PTHR43116">
    <property type="entry name" value="PEPTIDE CHAIN RELEASE FACTOR 2"/>
    <property type="match status" value="1"/>
</dbReference>
<dbReference type="Proteomes" id="UP001501470">
    <property type="component" value="Unassembled WGS sequence"/>
</dbReference>
<dbReference type="InterPro" id="IPR045853">
    <property type="entry name" value="Pep_chain_release_fac_I_sf"/>
</dbReference>
<reference evidence="2 3" key="1">
    <citation type="journal article" date="2019" name="Int. J. Syst. Evol. Microbiol.">
        <title>The Global Catalogue of Microorganisms (GCM) 10K type strain sequencing project: providing services to taxonomists for standard genome sequencing and annotation.</title>
        <authorList>
            <consortium name="The Broad Institute Genomics Platform"/>
            <consortium name="The Broad Institute Genome Sequencing Center for Infectious Disease"/>
            <person name="Wu L."/>
            <person name="Ma J."/>
        </authorList>
    </citation>
    <scope>NUCLEOTIDE SEQUENCE [LARGE SCALE GENOMIC DNA]</scope>
    <source>
        <strain evidence="2 3">JCM 15933</strain>
    </source>
</reference>
<dbReference type="EMBL" id="BAAAQD010000015">
    <property type="protein sequence ID" value="GAA1540121.1"/>
    <property type="molecule type" value="Genomic_DNA"/>
</dbReference>
<comment type="caution">
    <text evidence="2">The sequence shown here is derived from an EMBL/GenBank/DDBJ whole genome shotgun (WGS) entry which is preliminary data.</text>
</comment>